<reference evidence="3" key="1">
    <citation type="submission" date="2019-08" db="EMBL/GenBank/DDBJ databases">
        <authorList>
            <person name="Kucharzyk K."/>
            <person name="Murdoch R.W."/>
            <person name="Higgins S."/>
            <person name="Loffler F."/>
        </authorList>
    </citation>
    <scope>NUCLEOTIDE SEQUENCE</scope>
</reference>
<dbReference type="Pfam" id="PF20539">
    <property type="entry name" value="DUF6754"/>
    <property type="match status" value="1"/>
</dbReference>
<evidence type="ECO:0000313" key="3">
    <source>
        <dbReference type="EMBL" id="MPM51034.1"/>
    </source>
</evidence>
<dbReference type="AlphaFoldDB" id="A0A645AN52"/>
<dbReference type="EMBL" id="VSSQ01013232">
    <property type="protein sequence ID" value="MPM51034.1"/>
    <property type="molecule type" value="Genomic_DNA"/>
</dbReference>
<feature type="transmembrane region" description="Helical" evidence="1">
    <location>
        <begin position="6"/>
        <end position="25"/>
    </location>
</feature>
<keyword evidence="1" id="KW-0812">Transmembrane</keyword>
<gene>
    <name evidence="3" type="ORF">SDC9_97780</name>
</gene>
<protein>
    <recommendedName>
        <fullName evidence="2">DUF6754 domain-containing protein</fullName>
    </recommendedName>
</protein>
<feature type="domain" description="DUF6754" evidence="2">
    <location>
        <begin position="7"/>
        <end position="257"/>
    </location>
</feature>
<keyword evidence="1" id="KW-0472">Membrane</keyword>
<accession>A0A645AN52</accession>
<keyword evidence="1" id="KW-1133">Transmembrane helix</keyword>
<evidence type="ECO:0000256" key="1">
    <source>
        <dbReference type="SAM" id="Phobius"/>
    </source>
</evidence>
<feature type="transmembrane region" description="Helical" evidence="1">
    <location>
        <begin position="235"/>
        <end position="255"/>
    </location>
</feature>
<name>A0A645AN52_9ZZZZ</name>
<organism evidence="3">
    <name type="scientific">bioreactor metagenome</name>
    <dbReference type="NCBI Taxonomy" id="1076179"/>
    <lineage>
        <taxon>unclassified sequences</taxon>
        <taxon>metagenomes</taxon>
        <taxon>ecological metagenomes</taxon>
    </lineage>
</organism>
<evidence type="ECO:0000259" key="2">
    <source>
        <dbReference type="Pfam" id="PF20539"/>
    </source>
</evidence>
<comment type="caution">
    <text evidence="3">The sequence shown here is derived from an EMBL/GenBank/DDBJ whole genome shotgun (WGS) entry which is preliminary data.</text>
</comment>
<dbReference type="InterPro" id="IPR046642">
    <property type="entry name" value="DUF6754"/>
</dbReference>
<sequence>MNLIAGKIFSFLVLIALSVMTVLLIQRMRQSKEPVDIRRLAGLDALEEVVGRATETGRPIHYNPGIGSIESASTGARVLGGMEVLGWLSFQCARYDTRLITTHSSPSSYAIAREVVRNGYVQAGKPENFREESAQFLSSNQMAFAMGAVQIMQRENIASNVLIGSYGAECLLLAEAGNTLGAIQISGDTNAYQLPFLIVTCDYSLIAEELFAAGAVLSNNRDVYGSLIAQDYGKIIALVLLVVGSLMVTFGNKAIVQLLSW</sequence>
<proteinExistence type="predicted"/>